<feature type="domain" description="Fibronectin type-III" evidence="2">
    <location>
        <begin position="367"/>
        <end position="470"/>
    </location>
</feature>
<proteinExistence type="predicted"/>
<dbReference type="SUPFAM" id="SSF49265">
    <property type="entry name" value="Fibronectin type III"/>
    <property type="match status" value="1"/>
</dbReference>
<name>A0A7M7N923_STRPU</name>
<reference evidence="3" key="2">
    <citation type="submission" date="2021-01" db="UniProtKB">
        <authorList>
            <consortium name="EnsemblMetazoa"/>
        </authorList>
    </citation>
    <scope>IDENTIFICATION</scope>
</reference>
<dbReference type="GeneID" id="115920688"/>
<dbReference type="SMART" id="SM00060">
    <property type="entry name" value="FN3"/>
    <property type="match status" value="2"/>
</dbReference>
<evidence type="ECO:0000313" key="4">
    <source>
        <dbReference type="Proteomes" id="UP000007110"/>
    </source>
</evidence>
<evidence type="ECO:0000313" key="3">
    <source>
        <dbReference type="EnsemblMetazoa" id="XP_030832972"/>
    </source>
</evidence>
<protein>
    <recommendedName>
        <fullName evidence="2">Fibronectin type-III domain-containing protein</fullName>
    </recommendedName>
</protein>
<dbReference type="Proteomes" id="UP000007110">
    <property type="component" value="Unassembled WGS sequence"/>
</dbReference>
<dbReference type="FunFam" id="2.60.40.10:FF:002570">
    <property type="entry name" value="Protein-tyrosine-phosphatase"/>
    <property type="match status" value="1"/>
</dbReference>
<dbReference type="Gene3D" id="2.60.40.10">
    <property type="entry name" value="Immunoglobulins"/>
    <property type="match status" value="3"/>
</dbReference>
<keyword evidence="4" id="KW-1185">Reference proteome</keyword>
<dbReference type="CDD" id="cd00055">
    <property type="entry name" value="EGF_Lam"/>
    <property type="match status" value="1"/>
</dbReference>
<reference evidence="4" key="1">
    <citation type="submission" date="2015-02" db="EMBL/GenBank/DDBJ databases">
        <title>Genome sequencing for Strongylocentrotus purpuratus.</title>
        <authorList>
            <person name="Murali S."/>
            <person name="Liu Y."/>
            <person name="Vee V."/>
            <person name="English A."/>
            <person name="Wang M."/>
            <person name="Skinner E."/>
            <person name="Han Y."/>
            <person name="Muzny D.M."/>
            <person name="Worley K.C."/>
            <person name="Gibbs R.A."/>
        </authorList>
    </citation>
    <scope>NUCLEOTIDE SEQUENCE</scope>
</reference>
<dbReference type="InParanoid" id="A0A7M7N923"/>
<dbReference type="PROSITE" id="PS50853">
    <property type="entry name" value="FN3"/>
    <property type="match status" value="2"/>
</dbReference>
<dbReference type="OrthoDB" id="6130531at2759"/>
<feature type="transmembrane region" description="Helical" evidence="1">
    <location>
        <begin position="585"/>
        <end position="608"/>
    </location>
</feature>
<dbReference type="PANTHER" id="PTHR26391">
    <property type="entry name" value="INACTIVE TYROSINE-PROTEIN KINASE 7"/>
    <property type="match status" value="1"/>
</dbReference>
<dbReference type="InterPro" id="IPR013783">
    <property type="entry name" value="Ig-like_fold"/>
</dbReference>
<keyword evidence="1" id="KW-0472">Membrane</keyword>
<dbReference type="InterPro" id="IPR003961">
    <property type="entry name" value="FN3_dom"/>
</dbReference>
<evidence type="ECO:0000259" key="2">
    <source>
        <dbReference type="PROSITE" id="PS50853"/>
    </source>
</evidence>
<accession>A0A7M7N923</accession>
<dbReference type="OMA" id="ECHIGRY"/>
<dbReference type="CDD" id="cd00063">
    <property type="entry name" value="FN3"/>
    <property type="match status" value="2"/>
</dbReference>
<sequence length="716" mass="78324">MPFHSAIIAAPQVATFSHGYTSTETGSPFIHCITPDINATVASGRYVYPHNNRSDPADDPPPRFIDHGNGYYVTSLNTSSHRSYGVFYCDVTFQDGQRTVVQTIFVRSDAKFVPTTGRFTKTVNKGDVNVTVDFTEVTPSDAVQIWRFHGTMADPSKTLFSSASTDRQTTVYIIPGEVDTPNAGVYELHSEGERELARGGLLRLIVRECNRGQFGASCTETCHCVSGECNRFTGVCTGDSTECERGRTGVNCQECHIGRYGPNCDLFTLVYDNANKGEFAEFYCTLEGVNFISTAQPVFKLYGKFDNESFNEINITSSEKGIDNQNQEVRFLVNNVVGGIFYCTLSDVNNFRTEDLVADGPLIPPEIPSPPVVSGSTNDSVTLIWNVWDATTDIGDPPLERYRVFHRLVSSPSHDLQELVKTDLLAPSETVAGLNPDTNYVFGVAAVRPGPGGQGARLDVRGRTKCTPPSGIPVSFTTSSSKIPGTILVTWQNPPTADANCRGGFTGVRIHWEAVGSTSIPEGKVDVHLNAYSGYYLTSLDANTKYVLSAAMLNRDGEGRRSEQSEAVLFEENIPEAKQYSLGTVLSASIIPSIIAPLCAIFILIFLFRKRLCKVGSSEQEEHEMATVRSTTPTDPPGTDAYMELELYERVSDDGTGYQELDLKAGHSKNRTHDSTDYLNVPKGPIGRKNFLARNKASADSQTCQKCNNSKENATN</sequence>
<organism evidence="3 4">
    <name type="scientific">Strongylocentrotus purpuratus</name>
    <name type="common">Purple sea urchin</name>
    <dbReference type="NCBI Taxonomy" id="7668"/>
    <lineage>
        <taxon>Eukaryota</taxon>
        <taxon>Metazoa</taxon>
        <taxon>Echinodermata</taxon>
        <taxon>Eleutherozoa</taxon>
        <taxon>Echinozoa</taxon>
        <taxon>Echinoidea</taxon>
        <taxon>Euechinoidea</taxon>
        <taxon>Echinacea</taxon>
        <taxon>Camarodonta</taxon>
        <taxon>Echinidea</taxon>
        <taxon>Strongylocentrotidae</taxon>
        <taxon>Strongylocentrotus</taxon>
    </lineage>
</organism>
<dbReference type="AlphaFoldDB" id="A0A7M7N923"/>
<dbReference type="Pfam" id="PF00041">
    <property type="entry name" value="fn3"/>
    <property type="match status" value="1"/>
</dbReference>
<dbReference type="PANTHER" id="PTHR26391:SF18">
    <property type="entry name" value="PROTEIN KINASE RECEPTOR TIE-1, PUTATIVE-RELATED"/>
    <property type="match status" value="1"/>
</dbReference>
<evidence type="ECO:0000256" key="1">
    <source>
        <dbReference type="SAM" id="Phobius"/>
    </source>
</evidence>
<dbReference type="RefSeq" id="XP_030832972.1">
    <property type="nucleotide sequence ID" value="XM_030977112.1"/>
</dbReference>
<dbReference type="EnsemblMetazoa" id="XM_030977112">
    <property type="protein sequence ID" value="XP_030832972"/>
    <property type="gene ID" value="LOC115920688"/>
</dbReference>
<dbReference type="FunFam" id="2.60.40.10:FF:002418">
    <property type="entry name" value="Uncharacterized protein"/>
    <property type="match status" value="1"/>
</dbReference>
<keyword evidence="1" id="KW-0812">Transmembrane</keyword>
<dbReference type="InterPro" id="IPR002049">
    <property type="entry name" value="LE_dom"/>
</dbReference>
<keyword evidence="1" id="KW-1133">Transmembrane helix</keyword>
<dbReference type="KEGG" id="spu:115920688"/>
<dbReference type="InterPro" id="IPR036116">
    <property type="entry name" value="FN3_sf"/>
</dbReference>
<feature type="domain" description="Fibronectin type-III" evidence="2">
    <location>
        <begin position="472"/>
        <end position="577"/>
    </location>
</feature>